<evidence type="ECO:0000259" key="7">
    <source>
        <dbReference type="Pfam" id="PF01782"/>
    </source>
</evidence>
<dbReference type="InterPro" id="IPR011033">
    <property type="entry name" value="PRC_barrel-like_sf"/>
</dbReference>
<dbReference type="InterPro" id="IPR056792">
    <property type="entry name" value="PRC_RimM"/>
</dbReference>
<organism evidence="9 10">
    <name type="scientific">Microlunatus aurantiacus</name>
    <dbReference type="NCBI Taxonomy" id="446786"/>
    <lineage>
        <taxon>Bacteria</taxon>
        <taxon>Bacillati</taxon>
        <taxon>Actinomycetota</taxon>
        <taxon>Actinomycetes</taxon>
        <taxon>Propionibacteriales</taxon>
        <taxon>Propionibacteriaceae</taxon>
        <taxon>Microlunatus</taxon>
    </lineage>
</organism>
<comment type="function">
    <text evidence="5">An accessory protein needed during the final step in the assembly of 30S ribosomal subunit, possibly for assembly of the head region. Essential for efficient processing of 16S rRNA. May be needed both before and after RbfA during the maturation of 16S rRNA. It has affinity for free ribosomal 30S subunits but not for 70S ribosomes.</text>
</comment>
<dbReference type="SUPFAM" id="SSF50346">
    <property type="entry name" value="PRC-barrel domain"/>
    <property type="match status" value="1"/>
</dbReference>
<dbReference type="InterPro" id="IPR002676">
    <property type="entry name" value="RimM_N"/>
</dbReference>
<evidence type="ECO:0000256" key="3">
    <source>
        <dbReference type="ARBA" id="ARBA00022552"/>
    </source>
</evidence>
<feature type="domain" description="Ribosome maturation factor RimM PRC barrel" evidence="8">
    <location>
        <begin position="103"/>
        <end position="163"/>
    </location>
</feature>
<dbReference type="HAMAP" id="MF_00014">
    <property type="entry name" value="Ribosome_mat_RimM"/>
    <property type="match status" value="1"/>
</dbReference>
<dbReference type="NCBIfam" id="TIGR02273">
    <property type="entry name" value="16S_RimM"/>
    <property type="match status" value="1"/>
</dbReference>
<evidence type="ECO:0000313" key="10">
    <source>
        <dbReference type="Proteomes" id="UP001500051"/>
    </source>
</evidence>
<evidence type="ECO:0000259" key="8">
    <source>
        <dbReference type="Pfam" id="PF24986"/>
    </source>
</evidence>
<evidence type="ECO:0000256" key="2">
    <source>
        <dbReference type="ARBA" id="ARBA00022517"/>
    </source>
</evidence>
<comment type="similarity">
    <text evidence="5">Belongs to the RimM family.</text>
</comment>
<gene>
    <name evidence="5 9" type="primary">rimM</name>
    <name evidence="9" type="ORF">GCM10022204_34430</name>
</gene>
<dbReference type="Proteomes" id="UP001500051">
    <property type="component" value="Unassembled WGS sequence"/>
</dbReference>
<reference evidence="10" key="1">
    <citation type="journal article" date="2019" name="Int. J. Syst. Evol. Microbiol.">
        <title>The Global Catalogue of Microorganisms (GCM) 10K type strain sequencing project: providing services to taxonomists for standard genome sequencing and annotation.</title>
        <authorList>
            <consortium name="The Broad Institute Genomics Platform"/>
            <consortium name="The Broad Institute Genome Sequencing Center for Infectious Disease"/>
            <person name="Wu L."/>
            <person name="Ma J."/>
        </authorList>
    </citation>
    <scope>NUCLEOTIDE SEQUENCE [LARGE SCALE GENOMIC DNA]</scope>
    <source>
        <strain evidence="10">JCM 16548</strain>
    </source>
</reference>
<keyword evidence="3 5" id="KW-0698">rRNA processing</keyword>
<evidence type="ECO:0000256" key="5">
    <source>
        <dbReference type="HAMAP-Rule" id="MF_00014"/>
    </source>
</evidence>
<dbReference type="EMBL" id="BAAAYX010000014">
    <property type="protein sequence ID" value="GAA3712625.1"/>
    <property type="molecule type" value="Genomic_DNA"/>
</dbReference>
<protein>
    <recommendedName>
        <fullName evidence="5">Ribosome maturation factor RimM</fullName>
    </recommendedName>
</protein>
<keyword evidence="10" id="KW-1185">Reference proteome</keyword>
<keyword evidence="2 5" id="KW-0690">Ribosome biogenesis</keyword>
<keyword evidence="4 5" id="KW-0143">Chaperone</keyword>
<evidence type="ECO:0000256" key="4">
    <source>
        <dbReference type="ARBA" id="ARBA00023186"/>
    </source>
</evidence>
<dbReference type="InterPro" id="IPR011961">
    <property type="entry name" value="RimM"/>
</dbReference>
<dbReference type="Pfam" id="PF24986">
    <property type="entry name" value="PRC_RimM"/>
    <property type="match status" value="1"/>
</dbReference>
<feature type="region of interest" description="Disordered" evidence="6">
    <location>
        <begin position="170"/>
        <end position="190"/>
    </location>
</feature>
<comment type="subcellular location">
    <subcellularLocation>
        <location evidence="5">Cytoplasm</location>
    </subcellularLocation>
</comment>
<comment type="caution">
    <text evidence="9">The sequence shown here is derived from an EMBL/GenBank/DDBJ whole genome shotgun (WGS) entry which is preliminary data.</text>
</comment>
<proteinExistence type="inferred from homology"/>
<dbReference type="PANTHER" id="PTHR33692">
    <property type="entry name" value="RIBOSOME MATURATION FACTOR RIMM"/>
    <property type="match status" value="1"/>
</dbReference>
<feature type="domain" description="RimM N-terminal" evidence="7">
    <location>
        <begin position="9"/>
        <end position="88"/>
    </location>
</feature>
<evidence type="ECO:0000256" key="6">
    <source>
        <dbReference type="SAM" id="MobiDB-lite"/>
    </source>
</evidence>
<comment type="subunit">
    <text evidence="5">Binds ribosomal protein uS19.</text>
</comment>
<evidence type="ECO:0000256" key="1">
    <source>
        <dbReference type="ARBA" id="ARBA00022490"/>
    </source>
</evidence>
<dbReference type="RefSeq" id="WP_344813686.1">
    <property type="nucleotide sequence ID" value="NZ_BAAAYX010000014.1"/>
</dbReference>
<dbReference type="Pfam" id="PF01782">
    <property type="entry name" value="RimM"/>
    <property type="match status" value="1"/>
</dbReference>
<dbReference type="InterPro" id="IPR009000">
    <property type="entry name" value="Transl_B-barrel_sf"/>
</dbReference>
<name>A0ABP7E065_9ACTN</name>
<dbReference type="PANTHER" id="PTHR33692:SF1">
    <property type="entry name" value="RIBOSOME MATURATION FACTOR RIMM"/>
    <property type="match status" value="1"/>
</dbReference>
<dbReference type="SUPFAM" id="SSF50447">
    <property type="entry name" value="Translation proteins"/>
    <property type="match status" value="1"/>
</dbReference>
<keyword evidence="1 5" id="KW-0963">Cytoplasm</keyword>
<sequence length="190" mass="20283">MSDTVEVIVGIVGRAHGIKGEVGIDVRTDEPDRRFVPGAVLGREGGGSELTVESARDHSGRLLVRFRGHPDRTAVETLRGTVLVVQVDATARPDDEEEYYDRQLTGLRVLDAVGAEVGRVADVIHLPEQDMLEIRTEAGPRLVPFVRALVPEVDLGAGTVRLADVPGLLTDLDDTPAEQPGPDAAPEGDA</sequence>
<accession>A0ABP7E065</accession>
<evidence type="ECO:0000313" key="9">
    <source>
        <dbReference type="EMBL" id="GAA3712625.1"/>
    </source>
</evidence>
<dbReference type="Gene3D" id="2.30.30.240">
    <property type="entry name" value="PRC-barrel domain"/>
    <property type="match status" value="1"/>
</dbReference>
<comment type="domain">
    <text evidence="5">The PRC barrel domain binds ribosomal protein uS19.</text>
</comment>
<dbReference type="Gene3D" id="2.40.30.60">
    <property type="entry name" value="RimM"/>
    <property type="match status" value="1"/>
</dbReference>
<dbReference type="InterPro" id="IPR036976">
    <property type="entry name" value="RimM_N_sf"/>
</dbReference>